<dbReference type="NCBIfam" id="TIGR03545">
    <property type="entry name" value="TIGR03545 family protein"/>
    <property type="match status" value="1"/>
</dbReference>
<dbReference type="AlphaFoldDB" id="A0A1Y5HYZ9"/>
<gene>
    <name evidence="2" type="ORF">A9R00_02455</name>
</gene>
<evidence type="ECO:0000256" key="1">
    <source>
        <dbReference type="SAM" id="MobiDB-lite"/>
    </source>
</evidence>
<dbReference type="InterPro" id="IPR019934">
    <property type="entry name" value="CHP03545"/>
</dbReference>
<dbReference type="EMBL" id="MABE01000142">
    <property type="protein sequence ID" value="OUS41134.1"/>
    <property type="molecule type" value="Genomic_DNA"/>
</dbReference>
<comment type="caution">
    <text evidence="2">The sequence shown here is derived from an EMBL/GenBank/DDBJ whole genome shotgun (WGS) entry which is preliminary data.</text>
</comment>
<dbReference type="Proteomes" id="UP000227088">
    <property type="component" value="Unassembled WGS sequence"/>
</dbReference>
<name>A0A1Y5HYZ9_OLEAN</name>
<evidence type="ECO:0000313" key="2">
    <source>
        <dbReference type="EMBL" id="OUS41134.1"/>
    </source>
</evidence>
<accession>A0A1Y5HYZ9</accession>
<protein>
    <recommendedName>
        <fullName evidence="4">TIGR03545 family protein</fullName>
    </recommendedName>
</protein>
<evidence type="ECO:0000313" key="3">
    <source>
        <dbReference type="Proteomes" id="UP000227088"/>
    </source>
</evidence>
<feature type="region of interest" description="Disordered" evidence="1">
    <location>
        <begin position="118"/>
        <end position="153"/>
    </location>
</feature>
<proteinExistence type="predicted"/>
<sequence>MKQWIRWSGLLTFIVILALFVLGWMFAAGPIIKYSIETFGSQAAGAKVDVGEVKLTFSPLGVEILNVQVANSDAPMENLLEFDQAIADLELMPLLLGKGIINNLSLTGVEFSTTRSTSGALASDSGVEQEDSVKKNSSENGDAGKGSEEKGLVDKGLDSMQQSLPTADELLAREPLLTEQRGKAFQQQFKTSQQGINKSIAAIPNDQALAHYEDEFDRIINGRFKSVDDFNQRKKEFDQLKKRIKTDKKAIQAAAKVVANAKTELQKQWPQLQAAPGQDFSNLKSKYQLDGAGVGNLSRLLFGEQAGQLSQQALYWYEKAKPFLISEESEEDIASNEQSRKSGRFVHFPTERPLPDFLIVKTELQVSLALGDIHIRIDDITHQQGVINRPTVITARGQNLQDIAALNFNGVLDHRVKPSLDRFDLAVNNMDVKNYNLGAMGLKLNRSQVTVVAWAELSDGIINAQSNSVFDASKFSSKDKTIMAKETVAALGNVKRFNIDAGAKGKLQQPELSFKSDLEDQLSSAFSRRLKEKQNELEKQLKDKLNNKLLSYAGNYQQQLKKLDLASGSFS</sequence>
<reference evidence="3" key="1">
    <citation type="journal article" date="2017" name="Proc. Natl. Acad. Sci. U.S.A.">
        <title>Simulation of Deepwater Horizon oil plume reveals substrate specialization within a complex community of hydrocarbon degraders.</title>
        <authorList>
            <person name="Hu P."/>
            <person name="Dubinsky E.A."/>
            <person name="Probst A.J."/>
            <person name="Wang J."/>
            <person name="Sieber C.M.K."/>
            <person name="Tom L.M."/>
            <person name="Gardinali P."/>
            <person name="Banfield J.F."/>
            <person name="Atlas R.M."/>
            <person name="Andersen G.L."/>
        </authorList>
    </citation>
    <scope>NUCLEOTIDE SEQUENCE [LARGE SCALE GENOMIC DNA]</scope>
</reference>
<organism evidence="2 3">
    <name type="scientific">Oleispira antarctica</name>
    <dbReference type="NCBI Taxonomy" id="188908"/>
    <lineage>
        <taxon>Bacteria</taxon>
        <taxon>Pseudomonadati</taxon>
        <taxon>Pseudomonadota</taxon>
        <taxon>Gammaproteobacteria</taxon>
        <taxon>Oceanospirillales</taxon>
        <taxon>Oceanospirillaceae</taxon>
        <taxon>Oleispira</taxon>
    </lineage>
</organism>
<feature type="non-terminal residue" evidence="2">
    <location>
        <position position="571"/>
    </location>
</feature>
<evidence type="ECO:0008006" key="4">
    <source>
        <dbReference type="Google" id="ProtNLM"/>
    </source>
</evidence>